<feature type="transmembrane region" description="Helical" evidence="1">
    <location>
        <begin position="18"/>
        <end position="39"/>
    </location>
</feature>
<keyword evidence="1" id="KW-0812">Transmembrane</keyword>
<evidence type="ECO:0000256" key="1">
    <source>
        <dbReference type="SAM" id="Phobius"/>
    </source>
</evidence>
<dbReference type="HOGENOM" id="CLU_1348150_0_0_6"/>
<keyword evidence="1" id="KW-1133">Transmembrane helix</keyword>
<dbReference type="Proteomes" id="UP000000684">
    <property type="component" value="Chromosome"/>
</dbReference>
<reference evidence="2 3" key="1">
    <citation type="submission" date="2006-08" db="EMBL/GenBank/DDBJ databases">
        <title>Complete sequence of Shewanella frigidimarina NCIMB 400.</title>
        <authorList>
            <consortium name="US DOE Joint Genome Institute"/>
            <person name="Copeland A."/>
            <person name="Lucas S."/>
            <person name="Lapidus A."/>
            <person name="Barry K."/>
            <person name="Detter J.C."/>
            <person name="Glavina del Rio T."/>
            <person name="Hammon N."/>
            <person name="Israni S."/>
            <person name="Dalin E."/>
            <person name="Tice H."/>
            <person name="Pitluck S."/>
            <person name="Fredrickson J.K."/>
            <person name="Kolker E."/>
            <person name="McCuel L.A."/>
            <person name="DiChristina T."/>
            <person name="Nealson K.H."/>
            <person name="Newman D."/>
            <person name="Tiedje J.M."/>
            <person name="Zhou J."/>
            <person name="Romine M.F."/>
            <person name="Culley D.E."/>
            <person name="Serres M."/>
            <person name="Chertkov O."/>
            <person name="Brettin T."/>
            <person name="Bruce D."/>
            <person name="Han C."/>
            <person name="Tapia R."/>
            <person name="Gilna P."/>
            <person name="Schmutz J."/>
            <person name="Larimer F."/>
            <person name="Land M."/>
            <person name="Hauser L."/>
            <person name="Kyrpides N."/>
            <person name="Mikhailova N."/>
            <person name="Richardson P."/>
        </authorList>
    </citation>
    <scope>NUCLEOTIDE SEQUENCE [LARGE SCALE GENOMIC DNA]</scope>
    <source>
        <strain evidence="2 3">NCIMB 400</strain>
    </source>
</reference>
<dbReference type="EMBL" id="CP000447">
    <property type="protein sequence ID" value="ABI71519.1"/>
    <property type="molecule type" value="Genomic_DNA"/>
</dbReference>
<evidence type="ECO:0000313" key="3">
    <source>
        <dbReference type="Proteomes" id="UP000000684"/>
    </source>
</evidence>
<organism evidence="2 3">
    <name type="scientific">Shewanella frigidimarina (strain NCIMB 400)</name>
    <dbReference type="NCBI Taxonomy" id="318167"/>
    <lineage>
        <taxon>Bacteria</taxon>
        <taxon>Pseudomonadati</taxon>
        <taxon>Pseudomonadota</taxon>
        <taxon>Gammaproteobacteria</taxon>
        <taxon>Alteromonadales</taxon>
        <taxon>Shewanellaceae</taxon>
        <taxon>Shewanella</taxon>
    </lineage>
</organism>
<name>Q083P6_SHEFN</name>
<feature type="transmembrane region" description="Helical" evidence="1">
    <location>
        <begin position="45"/>
        <end position="62"/>
    </location>
</feature>
<evidence type="ECO:0000313" key="2">
    <source>
        <dbReference type="EMBL" id="ABI71519.1"/>
    </source>
</evidence>
<sequence>MNLTDVDKELIKAFQKSFLTFIGGGLLGFLALALMKYLTVNHTDIQLLILIFLEITVLIIFFRYRKLSDPQKATKNNWNEYISRELLKAFFNSFLMFYTFYSIFFAFNGVSTIQVAWSIVSNSYSDYDLLLNLIFVPLSYISNNTILSFITSNSEKIDAKLKAEAEAKVKAEAKAKVEAKVEAKKLLLEKKQKITNNVTVENS</sequence>
<feature type="transmembrane region" description="Helical" evidence="1">
    <location>
        <begin position="94"/>
        <end position="117"/>
    </location>
</feature>
<dbReference type="KEGG" id="sfr:Sfri_1668"/>
<gene>
    <name evidence="2" type="ordered locus">Sfri_1668</name>
</gene>
<keyword evidence="3" id="KW-1185">Reference proteome</keyword>
<accession>Q083P6</accession>
<keyword evidence="1" id="KW-0472">Membrane</keyword>
<feature type="transmembrane region" description="Helical" evidence="1">
    <location>
        <begin position="129"/>
        <end position="150"/>
    </location>
</feature>
<proteinExistence type="predicted"/>
<protein>
    <submittedName>
        <fullName evidence="2">Uncharacterized protein</fullName>
    </submittedName>
</protein>
<dbReference type="AlphaFoldDB" id="Q083P6"/>